<evidence type="ECO:0000256" key="12">
    <source>
        <dbReference type="PIRNR" id="PIRNR006250"/>
    </source>
</evidence>
<dbReference type="InterPro" id="IPR027277">
    <property type="entry name" value="NadC/ModD"/>
</dbReference>
<dbReference type="InterPro" id="IPR002638">
    <property type="entry name" value="Quinolinate_PRibosylTrfase_C"/>
</dbReference>
<evidence type="ECO:0000256" key="13">
    <source>
        <dbReference type="PIRSR" id="PIRSR006250-1"/>
    </source>
</evidence>
<dbReference type="GO" id="GO:0005737">
    <property type="term" value="C:cytoplasm"/>
    <property type="evidence" value="ECO:0007669"/>
    <property type="project" value="TreeGrafter"/>
</dbReference>
<feature type="binding site" evidence="13">
    <location>
        <position position="145"/>
    </location>
    <ligand>
        <name>substrate</name>
    </ligand>
</feature>
<dbReference type="PANTHER" id="PTHR32179:SF3">
    <property type="entry name" value="NICOTINATE-NUCLEOTIDE PYROPHOSPHORYLASE [CARBOXYLATING]"/>
    <property type="match status" value="1"/>
</dbReference>
<dbReference type="GO" id="GO:0034213">
    <property type="term" value="P:quinolinate catabolic process"/>
    <property type="evidence" value="ECO:0007669"/>
    <property type="project" value="TreeGrafter"/>
</dbReference>
<dbReference type="SUPFAM" id="SSF51690">
    <property type="entry name" value="Nicotinate/Quinolinate PRTase C-terminal domain-like"/>
    <property type="match status" value="1"/>
</dbReference>
<evidence type="ECO:0000256" key="7">
    <source>
        <dbReference type="ARBA" id="ARBA00022676"/>
    </source>
</evidence>
<dbReference type="Pfam" id="PF01729">
    <property type="entry name" value="QRPTase_C"/>
    <property type="match status" value="1"/>
</dbReference>
<keyword evidence="8 12" id="KW-0808">Transferase</keyword>
<dbReference type="KEGG" id="gph:GEMMAAP_02885"/>
<dbReference type="Gene3D" id="3.20.20.70">
    <property type="entry name" value="Aldolase class I"/>
    <property type="match status" value="1"/>
</dbReference>
<dbReference type="CDD" id="cd01572">
    <property type="entry name" value="QPRTase"/>
    <property type="match status" value="1"/>
</dbReference>
<evidence type="ECO:0000256" key="4">
    <source>
        <dbReference type="ARBA" id="ARBA00011218"/>
    </source>
</evidence>
<dbReference type="PIRSF" id="PIRSF006250">
    <property type="entry name" value="NadC_ModD"/>
    <property type="match status" value="1"/>
</dbReference>
<dbReference type="Pfam" id="PF02749">
    <property type="entry name" value="QRPTase_N"/>
    <property type="match status" value="1"/>
</dbReference>
<organism evidence="16 17">
    <name type="scientific">Gemmatimonas phototrophica</name>
    <dbReference type="NCBI Taxonomy" id="1379270"/>
    <lineage>
        <taxon>Bacteria</taxon>
        <taxon>Pseudomonadati</taxon>
        <taxon>Gemmatimonadota</taxon>
        <taxon>Gemmatimonadia</taxon>
        <taxon>Gemmatimonadales</taxon>
        <taxon>Gemmatimonadaceae</taxon>
        <taxon>Gemmatimonas</taxon>
    </lineage>
</organism>
<comment type="catalytic activity">
    <reaction evidence="10">
        <text>nicotinate beta-D-ribonucleotide + CO2 + diphosphate = quinolinate + 5-phospho-alpha-D-ribose 1-diphosphate + 2 H(+)</text>
        <dbReference type="Rhea" id="RHEA:12733"/>
        <dbReference type="ChEBI" id="CHEBI:15378"/>
        <dbReference type="ChEBI" id="CHEBI:16526"/>
        <dbReference type="ChEBI" id="CHEBI:29959"/>
        <dbReference type="ChEBI" id="CHEBI:33019"/>
        <dbReference type="ChEBI" id="CHEBI:57502"/>
        <dbReference type="ChEBI" id="CHEBI:58017"/>
        <dbReference type="EC" id="2.4.2.19"/>
    </reaction>
</comment>
<reference evidence="16 17" key="1">
    <citation type="journal article" date="2014" name="Proc. Natl. Acad. Sci. U.S.A.">
        <title>Functional type 2 photosynthetic reaction centers found in the rare bacterial phylum Gemmatimonadetes.</title>
        <authorList>
            <person name="Zeng Y."/>
            <person name="Feng F."/>
            <person name="Medova H."/>
            <person name="Dean J."/>
            <person name="Koblizek M."/>
        </authorList>
    </citation>
    <scope>NUCLEOTIDE SEQUENCE [LARGE SCALE GENOMIC DNA]</scope>
    <source>
        <strain evidence="16 17">AP64</strain>
    </source>
</reference>
<feature type="binding site" evidence="13">
    <location>
        <begin position="121"/>
        <end position="123"/>
    </location>
    <ligand>
        <name>substrate</name>
    </ligand>
</feature>
<sequence>MRVALQEDEAFNDVSTIATVVSTRHVRSAIVARHDGVIAGIPLAIEAFRQLDPSVTIRVEAEDGTRVAAGATVLALTGHARGMLSAERTALNYLQHLSGIATLTARFVDAIAGTRARILDTRKTTPGWRTLEKYAVRAGGGTNHRLDLRSGVLIKDNHLAAIGGDVAMAVARARALAIPGTPVQVECDTLDQVEAALAAGADWVLLDNMAPDVLRDAVARCQGRVTTEASGGVSLDTVRLIAESGVDRISIGAITHSAPALDLGLDFDGL</sequence>
<name>A0A143BPW1_9BACT</name>
<dbReference type="Proteomes" id="UP000076404">
    <property type="component" value="Chromosome"/>
</dbReference>
<dbReference type="AlphaFoldDB" id="A0A143BPW1"/>
<feature type="binding site" evidence="13">
    <location>
        <begin position="230"/>
        <end position="232"/>
    </location>
    <ligand>
        <name>substrate</name>
    </ligand>
</feature>
<evidence type="ECO:0000256" key="2">
    <source>
        <dbReference type="ARBA" id="ARBA00004893"/>
    </source>
</evidence>
<reference evidence="16 17" key="2">
    <citation type="journal article" date="2016" name="Environ. Microbiol. Rep.">
        <title>Metagenomic evidence for the presence of phototrophic Gemmatimonadetes bacteria in diverse environments.</title>
        <authorList>
            <person name="Zeng Y."/>
            <person name="Baumbach J."/>
            <person name="Barbosa E.G."/>
            <person name="Azevedo V."/>
            <person name="Zhang C."/>
            <person name="Koblizek M."/>
        </authorList>
    </citation>
    <scope>NUCLEOTIDE SEQUENCE [LARGE SCALE GENOMIC DNA]</scope>
    <source>
        <strain evidence="16 17">AP64</strain>
    </source>
</reference>
<dbReference type="GO" id="GO:0009435">
    <property type="term" value="P:NAD+ biosynthetic process"/>
    <property type="evidence" value="ECO:0007669"/>
    <property type="project" value="UniProtKB-UniPathway"/>
</dbReference>
<dbReference type="InterPro" id="IPR036068">
    <property type="entry name" value="Nicotinate_pribotase-like_C"/>
</dbReference>
<feature type="domain" description="Quinolinate phosphoribosyl transferase C-terminal" evidence="14">
    <location>
        <begin position="100"/>
        <end position="266"/>
    </location>
</feature>
<evidence type="ECO:0000256" key="6">
    <source>
        <dbReference type="ARBA" id="ARBA00022642"/>
    </source>
</evidence>
<dbReference type="PANTHER" id="PTHR32179">
    <property type="entry name" value="NICOTINATE-NUCLEOTIDE PYROPHOSPHORYLASE [CARBOXYLATING]"/>
    <property type="match status" value="1"/>
</dbReference>
<keyword evidence="17" id="KW-1185">Reference proteome</keyword>
<protein>
    <recommendedName>
        <fullName evidence="11">Probable nicotinate-nucleotide pyrophosphorylase [carboxylating]</fullName>
        <ecNumber evidence="5">2.4.2.19</ecNumber>
    </recommendedName>
    <alternativeName>
        <fullName evidence="9">Quinolinate phosphoribosyltransferase [decarboxylating]</fullName>
    </alternativeName>
</protein>
<evidence type="ECO:0000256" key="5">
    <source>
        <dbReference type="ARBA" id="ARBA00011944"/>
    </source>
</evidence>
<dbReference type="InterPro" id="IPR022412">
    <property type="entry name" value="Quinolinate_PRibosylTrfase_N"/>
</dbReference>
<comment type="pathway">
    <text evidence="2">Cofactor biosynthesis; NAD(+) biosynthesis; nicotinate D-ribonucleotide from quinolinate: step 1/1.</text>
</comment>
<dbReference type="NCBIfam" id="TIGR00078">
    <property type="entry name" value="nadC"/>
    <property type="match status" value="1"/>
</dbReference>
<gene>
    <name evidence="16" type="ORF">GEMMAAP_02885</name>
</gene>
<dbReference type="InterPro" id="IPR037128">
    <property type="entry name" value="Quinolinate_PRibosylTase_N_sf"/>
</dbReference>
<comment type="subunit">
    <text evidence="4">Hexamer formed by 3 homodimers.</text>
</comment>
<dbReference type="UniPathway" id="UPA00253">
    <property type="reaction ID" value="UER00331"/>
</dbReference>
<feature type="domain" description="Quinolinate phosphoribosyl transferase N-terminal" evidence="15">
    <location>
        <begin position="13"/>
        <end position="98"/>
    </location>
</feature>
<evidence type="ECO:0000313" key="17">
    <source>
        <dbReference type="Proteomes" id="UP000076404"/>
    </source>
</evidence>
<evidence type="ECO:0000256" key="11">
    <source>
        <dbReference type="ARBA" id="ARBA00069173"/>
    </source>
</evidence>
<dbReference type="SUPFAM" id="SSF54675">
    <property type="entry name" value="Nicotinate/Quinolinate PRTase N-terminal domain-like"/>
    <property type="match status" value="1"/>
</dbReference>
<comment type="function">
    <text evidence="1">Involved in the catabolism of quinolinic acid (QA).</text>
</comment>
<proteinExistence type="inferred from homology"/>
<accession>A0A143BPW1</accession>
<feature type="binding site" evidence="13">
    <location>
        <position position="186"/>
    </location>
    <ligand>
        <name>substrate</name>
    </ligand>
</feature>
<evidence type="ECO:0000256" key="3">
    <source>
        <dbReference type="ARBA" id="ARBA00009400"/>
    </source>
</evidence>
<feature type="binding site" evidence="13">
    <location>
        <begin position="251"/>
        <end position="253"/>
    </location>
    <ligand>
        <name>substrate</name>
    </ligand>
</feature>
<feature type="binding site" evidence="13">
    <location>
        <position position="155"/>
    </location>
    <ligand>
        <name>substrate</name>
    </ligand>
</feature>
<dbReference type="EC" id="2.4.2.19" evidence="5"/>
<evidence type="ECO:0000256" key="9">
    <source>
        <dbReference type="ARBA" id="ARBA00033102"/>
    </source>
</evidence>
<dbReference type="InterPro" id="IPR013785">
    <property type="entry name" value="Aldolase_TIM"/>
</dbReference>
<evidence type="ECO:0000313" key="16">
    <source>
        <dbReference type="EMBL" id="AMW06504.1"/>
    </source>
</evidence>
<feature type="binding site" evidence="13">
    <location>
        <position position="207"/>
    </location>
    <ligand>
        <name>substrate</name>
    </ligand>
</feature>
<keyword evidence="6" id="KW-0662">Pyridine nucleotide biosynthesis</keyword>
<evidence type="ECO:0000256" key="1">
    <source>
        <dbReference type="ARBA" id="ARBA00003237"/>
    </source>
</evidence>
<evidence type="ECO:0000259" key="14">
    <source>
        <dbReference type="Pfam" id="PF01729"/>
    </source>
</evidence>
<dbReference type="Gene3D" id="3.90.1170.20">
    <property type="entry name" value="Quinolinate phosphoribosyl transferase, N-terminal domain"/>
    <property type="match status" value="1"/>
</dbReference>
<evidence type="ECO:0000256" key="8">
    <source>
        <dbReference type="ARBA" id="ARBA00022679"/>
    </source>
</evidence>
<dbReference type="STRING" id="1379270.GEMMAAP_02885"/>
<evidence type="ECO:0000259" key="15">
    <source>
        <dbReference type="Pfam" id="PF02749"/>
    </source>
</evidence>
<evidence type="ECO:0000256" key="10">
    <source>
        <dbReference type="ARBA" id="ARBA00047445"/>
    </source>
</evidence>
<feature type="binding site" evidence="13">
    <location>
        <position position="88"/>
    </location>
    <ligand>
        <name>substrate</name>
    </ligand>
</feature>
<dbReference type="GO" id="GO:0004514">
    <property type="term" value="F:nicotinate-nucleotide diphosphorylase (carboxylating) activity"/>
    <property type="evidence" value="ECO:0007669"/>
    <property type="project" value="UniProtKB-EC"/>
</dbReference>
<dbReference type="InterPro" id="IPR004393">
    <property type="entry name" value="NadC"/>
</dbReference>
<dbReference type="eggNOG" id="COG0157">
    <property type="taxonomic scope" value="Bacteria"/>
</dbReference>
<comment type="similarity">
    <text evidence="3 12">Belongs to the NadC/ModD family.</text>
</comment>
<keyword evidence="7 12" id="KW-0328">Glycosyltransferase</keyword>
<dbReference type="FunFam" id="3.90.1170.20:FF:000001">
    <property type="entry name" value="Nicotinate-nucleotide diphosphorylase (Carboxylating)"/>
    <property type="match status" value="1"/>
</dbReference>
<dbReference type="EMBL" id="CP011454">
    <property type="protein sequence ID" value="AMW06504.1"/>
    <property type="molecule type" value="Genomic_DNA"/>
</dbReference>
<dbReference type="FunFam" id="3.20.20.70:FF:000030">
    <property type="entry name" value="Nicotinate-nucleotide pyrophosphorylase, carboxylating"/>
    <property type="match status" value="1"/>
</dbReference>